<dbReference type="OrthoDB" id="7751476at2759"/>
<dbReference type="Gene3D" id="1.10.490.10">
    <property type="entry name" value="Globins"/>
    <property type="match status" value="1"/>
</dbReference>
<dbReference type="EMBL" id="CH963847">
    <property type="protein sequence ID" value="EDW72867.2"/>
    <property type="molecule type" value="Genomic_DNA"/>
</dbReference>
<comment type="similarity">
    <text evidence="1">Belongs to the globin family.</text>
</comment>
<dbReference type="InterPro" id="IPR009050">
    <property type="entry name" value="Globin-like_sf"/>
</dbReference>
<dbReference type="PROSITE" id="PS01033">
    <property type="entry name" value="GLOBIN"/>
    <property type="match status" value="1"/>
</dbReference>
<reference evidence="3 4" key="1">
    <citation type="journal article" date="2007" name="Nature">
        <title>Evolution of genes and genomes on the Drosophila phylogeny.</title>
        <authorList>
            <consortium name="Drosophila 12 Genomes Consortium"/>
            <person name="Clark A.G."/>
            <person name="Eisen M.B."/>
            <person name="Smith D.R."/>
            <person name="Bergman C.M."/>
            <person name="Oliver B."/>
            <person name="Markow T.A."/>
            <person name="Kaufman T.C."/>
            <person name="Kellis M."/>
            <person name="Gelbart W."/>
            <person name="Iyer V.N."/>
            <person name="Pollard D.A."/>
            <person name="Sackton T.B."/>
            <person name="Larracuente A.M."/>
            <person name="Singh N.D."/>
            <person name="Abad J.P."/>
            <person name="Abt D.N."/>
            <person name="Adryan B."/>
            <person name="Aguade M."/>
            <person name="Akashi H."/>
            <person name="Anderson W.W."/>
            <person name="Aquadro C.F."/>
            <person name="Ardell D.H."/>
            <person name="Arguello R."/>
            <person name="Artieri C.G."/>
            <person name="Barbash D.A."/>
            <person name="Barker D."/>
            <person name="Barsanti P."/>
            <person name="Batterham P."/>
            <person name="Batzoglou S."/>
            <person name="Begun D."/>
            <person name="Bhutkar A."/>
            <person name="Blanco E."/>
            <person name="Bosak S.A."/>
            <person name="Bradley R.K."/>
            <person name="Brand A.D."/>
            <person name="Brent M.R."/>
            <person name="Brooks A.N."/>
            <person name="Brown R.H."/>
            <person name="Butlin R.K."/>
            <person name="Caggese C."/>
            <person name="Calvi B.R."/>
            <person name="Bernardo de Carvalho A."/>
            <person name="Caspi A."/>
            <person name="Castrezana S."/>
            <person name="Celniker S.E."/>
            <person name="Chang J.L."/>
            <person name="Chapple C."/>
            <person name="Chatterji S."/>
            <person name="Chinwalla A."/>
            <person name="Civetta A."/>
            <person name="Clifton S.W."/>
            <person name="Comeron J.M."/>
            <person name="Costello J.C."/>
            <person name="Coyne J.A."/>
            <person name="Daub J."/>
            <person name="David R.G."/>
            <person name="Delcher A.L."/>
            <person name="Delehaunty K."/>
            <person name="Do C.B."/>
            <person name="Ebling H."/>
            <person name="Edwards K."/>
            <person name="Eickbush T."/>
            <person name="Evans J.D."/>
            <person name="Filipski A."/>
            <person name="Findeiss S."/>
            <person name="Freyhult E."/>
            <person name="Fulton L."/>
            <person name="Fulton R."/>
            <person name="Garcia A.C."/>
            <person name="Gardiner A."/>
            <person name="Garfield D.A."/>
            <person name="Garvin B.E."/>
            <person name="Gibson G."/>
            <person name="Gilbert D."/>
            <person name="Gnerre S."/>
            <person name="Godfrey J."/>
            <person name="Good R."/>
            <person name="Gotea V."/>
            <person name="Gravely B."/>
            <person name="Greenberg A.J."/>
            <person name="Griffiths-Jones S."/>
            <person name="Gross S."/>
            <person name="Guigo R."/>
            <person name="Gustafson E.A."/>
            <person name="Haerty W."/>
            <person name="Hahn M.W."/>
            <person name="Halligan D.L."/>
            <person name="Halpern A.L."/>
            <person name="Halter G.M."/>
            <person name="Han M.V."/>
            <person name="Heger A."/>
            <person name="Hillier L."/>
            <person name="Hinrichs A.S."/>
            <person name="Holmes I."/>
            <person name="Hoskins R.A."/>
            <person name="Hubisz M.J."/>
            <person name="Hultmark D."/>
            <person name="Huntley M.A."/>
            <person name="Jaffe D.B."/>
            <person name="Jagadeeshan S."/>
            <person name="Jeck W.R."/>
            <person name="Johnson J."/>
            <person name="Jones C.D."/>
            <person name="Jordan W.C."/>
            <person name="Karpen G.H."/>
            <person name="Kataoka E."/>
            <person name="Keightley P.D."/>
            <person name="Kheradpour P."/>
            <person name="Kirkness E.F."/>
            <person name="Koerich L.B."/>
            <person name="Kristiansen K."/>
            <person name="Kudrna D."/>
            <person name="Kulathinal R.J."/>
            <person name="Kumar S."/>
            <person name="Kwok R."/>
            <person name="Lander E."/>
            <person name="Langley C.H."/>
            <person name="Lapoint R."/>
            <person name="Lazzaro B.P."/>
            <person name="Lee S.J."/>
            <person name="Levesque L."/>
            <person name="Li R."/>
            <person name="Lin C.F."/>
            <person name="Lin M.F."/>
            <person name="Lindblad-Toh K."/>
            <person name="Llopart A."/>
            <person name="Long M."/>
            <person name="Low L."/>
            <person name="Lozovsky E."/>
            <person name="Lu J."/>
            <person name="Luo M."/>
            <person name="Machado C.A."/>
            <person name="Makalowski W."/>
            <person name="Marzo M."/>
            <person name="Matsuda M."/>
            <person name="Matzkin L."/>
            <person name="McAllister B."/>
            <person name="McBride C.S."/>
            <person name="McKernan B."/>
            <person name="McKernan K."/>
            <person name="Mendez-Lago M."/>
            <person name="Minx P."/>
            <person name="Mollenhauer M.U."/>
            <person name="Montooth K."/>
            <person name="Mount S.M."/>
            <person name="Mu X."/>
            <person name="Myers E."/>
            <person name="Negre B."/>
            <person name="Newfeld S."/>
            <person name="Nielsen R."/>
            <person name="Noor M.A."/>
            <person name="O'Grady P."/>
            <person name="Pachter L."/>
            <person name="Papaceit M."/>
            <person name="Parisi M.J."/>
            <person name="Parisi M."/>
            <person name="Parts L."/>
            <person name="Pedersen J.S."/>
            <person name="Pesole G."/>
            <person name="Phillippy A.M."/>
            <person name="Ponting C.P."/>
            <person name="Pop M."/>
            <person name="Porcelli D."/>
            <person name="Powell J.R."/>
            <person name="Prohaska S."/>
            <person name="Pruitt K."/>
            <person name="Puig M."/>
            <person name="Quesneville H."/>
            <person name="Ram K.R."/>
            <person name="Rand D."/>
            <person name="Rasmussen M.D."/>
            <person name="Reed L.K."/>
            <person name="Reenan R."/>
            <person name="Reily A."/>
            <person name="Remington K.A."/>
            <person name="Rieger T.T."/>
            <person name="Ritchie M.G."/>
            <person name="Robin C."/>
            <person name="Rogers Y.H."/>
            <person name="Rohde C."/>
            <person name="Rozas J."/>
            <person name="Rubenfield M.J."/>
            <person name="Ruiz A."/>
            <person name="Russo S."/>
            <person name="Salzberg S.L."/>
            <person name="Sanchez-Gracia A."/>
            <person name="Saranga D.J."/>
            <person name="Sato H."/>
            <person name="Schaeffer S.W."/>
            <person name="Schatz M.C."/>
            <person name="Schlenke T."/>
            <person name="Schwartz R."/>
            <person name="Segarra C."/>
            <person name="Singh R.S."/>
            <person name="Sirot L."/>
            <person name="Sirota M."/>
            <person name="Sisneros N.B."/>
            <person name="Smith C.D."/>
            <person name="Smith T.F."/>
            <person name="Spieth J."/>
            <person name="Stage D.E."/>
            <person name="Stark A."/>
            <person name="Stephan W."/>
            <person name="Strausberg R.L."/>
            <person name="Strempel S."/>
            <person name="Sturgill D."/>
            <person name="Sutton G."/>
            <person name="Sutton G.G."/>
            <person name="Tao W."/>
            <person name="Teichmann S."/>
            <person name="Tobari Y.N."/>
            <person name="Tomimura Y."/>
            <person name="Tsolas J.M."/>
            <person name="Valente V.L."/>
            <person name="Venter E."/>
            <person name="Venter J.C."/>
            <person name="Vicario S."/>
            <person name="Vieira F.G."/>
            <person name="Vilella A.J."/>
            <person name="Villasante A."/>
            <person name="Walenz B."/>
            <person name="Wang J."/>
            <person name="Wasserman M."/>
            <person name="Watts T."/>
            <person name="Wilson D."/>
            <person name="Wilson R.K."/>
            <person name="Wing R.A."/>
            <person name="Wolfner M.F."/>
            <person name="Wong A."/>
            <person name="Wong G.K."/>
            <person name="Wu C.I."/>
            <person name="Wu G."/>
            <person name="Yamamoto D."/>
            <person name="Yang H.P."/>
            <person name="Yang S.P."/>
            <person name="Yorke J.A."/>
            <person name="Yoshida K."/>
            <person name="Zdobnov E."/>
            <person name="Zhang P."/>
            <person name="Zhang Y."/>
            <person name="Zimin A.V."/>
            <person name="Baldwin J."/>
            <person name="Abdouelleil A."/>
            <person name="Abdulkadir J."/>
            <person name="Abebe A."/>
            <person name="Abera B."/>
            <person name="Abreu J."/>
            <person name="Acer S.C."/>
            <person name="Aftuck L."/>
            <person name="Alexander A."/>
            <person name="An P."/>
            <person name="Anderson E."/>
            <person name="Anderson S."/>
            <person name="Arachi H."/>
            <person name="Azer M."/>
            <person name="Bachantsang P."/>
            <person name="Barry A."/>
            <person name="Bayul T."/>
            <person name="Berlin A."/>
            <person name="Bessette D."/>
            <person name="Bloom T."/>
            <person name="Blye J."/>
            <person name="Boguslavskiy L."/>
            <person name="Bonnet C."/>
            <person name="Boukhgalter B."/>
            <person name="Bourzgui I."/>
            <person name="Brown A."/>
            <person name="Cahill P."/>
            <person name="Channer S."/>
            <person name="Cheshatsang Y."/>
            <person name="Chuda L."/>
            <person name="Citroen M."/>
            <person name="Collymore A."/>
            <person name="Cooke P."/>
            <person name="Costello M."/>
            <person name="D'Aco K."/>
            <person name="Daza R."/>
            <person name="De Haan G."/>
            <person name="DeGray S."/>
            <person name="DeMaso C."/>
            <person name="Dhargay N."/>
            <person name="Dooley K."/>
            <person name="Dooley E."/>
            <person name="Doricent M."/>
            <person name="Dorje P."/>
            <person name="Dorjee K."/>
            <person name="Dupes A."/>
            <person name="Elong R."/>
            <person name="Falk J."/>
            <person name="Farina A."/>
            <person name="Faro S."/>
            <person name="Ferguson D."/>
            <person name="Fisher S."/>
            <person name="Foley C.D."/>
            <person name="Franke A."/>
            <person name="Friedrich D."/>
            <person name="Gadbois L."/>
            <person name="Gearin G."/>
            <person name="Gearin C.R."/>
            <person name="Giannoukos G."/>
            <person name="Goode T."/>
            <person name="Graham J."/>
            <person name="Grandbois E."/>
            <person name="Grewal S."/>
            <person name="Gyaltsen K."/>
            <person name="Hafez N."/>
            <person name="Hagos B."/>
            <person name="Hall J."/>
            <person name="Henson C."/>
            <person name="Hollinger A."/>
            <person name="Honan T."/>
            <person name="Huard M.D."/>
            <person name="Hughes L."/>
            <person name="Hurhula B."/>
            <person name="Husby M.E."/>
            <person name="Kamat A."/>
            <person name="Kanga B."/>
            <person name="Kashin S."/>
            <person name="Khazanovich D."/>
            <person name="Kisner P."/>
            <person name="Lance K."/>
            <person name="Lara M."/>
            <person name="Lee W."/>
            <person name="Lennon N."/>
            <person name="Letendre F."/>
            <person name="LeVine R."/>
            <person name="Lipovsky A."/>
            <person name="Liu X."/>
            <person name="Liu J."/>
            <person name="Liu S."/>
            <person name="Lokyitsang T."/>
            <person name="Lokyitsang Y."/>
            <person name="Lubonja R."/>
            <person name="Lui A."/>
            <person name="MacDonald P."/>
            <person name="Magnisalis V."/>
            <person name="Maru K."/>
            <person name="Matthews C."/>
            <person name="McCusker W."/>
            <person name="McDonough S."/>
            <person name="Mehta T."/>
            <person name="Meldrim J."/>
            <person name="Meneus L."/>
            <person name="Mihai O."/>
            <person name="Mihalev A."/>
            <person name="Mihova T."/>
            <person name="Mittelman R."/>
            <person name="Mlenga V."/>
            <person name="Montmayeur A."/>
            <person name="Mulrain L."/>
            <person name="Navidi A."/>
            <person name="Naylor J."/>
            <person name="Negash T."/>
            <person name="Nguyen T."/>
            <person name="Nguyen N."/>
            <person name="Nicol R."/>
            <person name="Norbu C."/>
            <person name="Norbu N."/>
            <person name="Novod N."/>
            <person name="O'Neill B."/>
            <person name="Osman S."/>
            <person name="Markiewicz E."/>
            <person name="Oyono O.L."/>
            <person name="Patti C."/>
            <person name="Phunkhang P."/>
            <person name="Pierre F."/>
            <person name="Priest M."/>
            <person name="Raghuraman S."/>
            <person name="Rege F."/>
            <person name="Reyes R."/>
            <person name="Rise C."/>
            <person name="Rogov P."/>
            <person name="Ross K."/>
            <person name="Ryan E."/>
            <person name="Settipalli S."/>
            <person name="Shea T."/>
            <person name="Sherpa N."/>
            <person name="Shi L."/>
            <person name="Shih D."/>
            <person name="Sparrow T."/>
            <person name="Spaulding J."/>
            <person name="Stalker J."/>
            <person name="Stange-Thomann N."/>
            <person name="Stavropoulos S."/>
            <person name="Stone C."/>
            <person name="Strader C."/>
            <person name="Tesfaye S."/>
            <person name="Thomson T."/>
            <person name="Thoulutsang Y."/>
            <person name="Thoulutsang D."/>
            <person name="Topham K."/>
            <person name="Topping I."/>
            <person name="Tsamla T."/>
            <person name="Vassiliev H."/>
            <person name="Vo A."/>
            <person name="Wangchuk T."/>
            <person name="Wangdi T."/>
            <person name="Weiand M."/>
            <person name="Wilkinson J."/>
            <person name="Wilson A."/>
            <person name="Yadav S."/>
            <person name="Young G."/>
            <person name="Yu Q."/>
            <person name="Zembek L."/>
            <person name="Zhong D."/>
            <person name="Zimmer A."/>
            <person name="Zwirko Z."/>
            <person name="Jaffe D.B."/>
            <person name="Alvarez P."/>
            <person name="Brockman W."/>
            <person name="Butler J."/>
            <person name="Chin C."/>
            <person name="Gnerre S."/>
            <person name="Grabherr M."/>
            <person name="Kleber M."/>
            <person name="Mauceli E."/>
            <person name="MacCallum I."/>
        </authorList>
    </citation>
    <scope>NUCLEOTIDE SEQUENCE [LARGE SCALE GENOMIC DNA]</scope>
    <source>
        <strain evidence="4">Tucson 14030-0811.24</strain>
    </source>
</reference>
<keyword evidence="4" id="KW-1185">Reference proteome</keyword>
<dbReference type="Proteomes" id="UP000007798">
    <property type="component" value="Unassembled WGS sequence"/>
</dbReference>
<dbReference type="CDD" id="cd01040">
    <property type="entry name" value="Mb-like"/>
    <property type="match status" value="1"/>
</dbReference>
<dbReference type="Pfam" id="PF00042">
    <property type="entry name" value="Globin"/>
    <property type="match status" value="1"/>
</dbReference>
<dbReference type="InterPro" id="IPR012292">
    <property type="entry name" value="Globin/Proto"/>
</dbReference>
<feature type="domain" description="Globin" evidence="2">
    <location>
        <begin position="42"/>
        <end position="150"/>
    </location>
</feature>
<dbReference type="SUPFAM" id="SSF46458">
    <property type="entry name" value="Globin-like"/>
    <property type="match status" value="1"/>
</dbReference>
<organism evidence="3 4">
    <name type="scientific">Drosophila willistoni</name>
    <name type="common">Fruit fly</name>
    <dbReference type="NCBI Taxonomy" id="7260"/>
    <lineage>
        <taxon>Eukaryota</taxon>
        <taxon>Metazoa</taxon>
        <taxon>Ecdysozoa</taxon>
        <taxon>Arthropoda</taxon>
        <taxon>Hexapoda</taxon>
        <taxon>Insecta</taxon>
        <taxon>Pterygota</taxon>
        <taxon>Neoptera</taxon>
        <taxon>Endopterygota</taxon>
        <taxon>Diptera</taxon>
        <taxon>Brachycera</taxon>
        <taxon>Muscomorpha</taxon>
        <taxon>Ephydroidea</taxon>
        <taxon>Drosophilidae</taxon>
        <taxon>Drosophila</taxon>
        <taxon>Sophophora</taxon>
    </lineage>
</organism>
<evidence type="ECO:0000259" key="2">
    <source>
        <dbReference type="PROSITE" id="PS01033"/>
    </source>
</evidence>
<evidence type="ECO:0000313" key="3">
    <source>
        <dbReference type="EMBL" id="EDW72867.2"/>
    </source>
</evidence>
<keyword evidence="1" id="KW-0349">Heme</keyword>
<keyword evidence="1" id="KW-0561">Oxygen transport</keyword>
<dbReference type="InParanoid" id="B4MLL1"/>
<dbReference type="GO" id="GO:0020037">
    <property type="term" value="F:heme binding"/>
    <property type="evidence" value="ECO:0007669"/>
    <property type="project" value="InterPro"/>
</dbReference>
<dbReference type="GO" id="GO:0019825">
    <property type="term" value="F:oxygen binding"/>
    <property type="evidence" value="ECO:0007669"/>
    <property type="project" value="InterPro"/>
</dbReference>
<sequence length="150" mass="17354">MSQNGSVIETEPKTREKIEYSAPIFPKVLPVVIPGGQYDELGFSLTEKVALRQAFDLIKPFRRKMGKDIFYTYLVQHEDVIDIFRKNGDLDEKINLTALHKHAQTMMRTIHFVVNKGLDDMPSFHMMAHDIVNIHVDHWVPKAHVQVCQK</sequence>
<name>B4MLL1_DROWI</name>
<dbReference type="InterPro" id="IPR044399">
    <property type="entry name" value="Mb-like_M"/>
</dbReference>
<keyword evidence="1" id="KW-0813">Transport</keyword>
<keyword evidence="1" id="KW-0479">Metal-binding</keyword>
<dbReference type="InterPro" id="IPR000971">
    <property type="entry name" value="Globin"/>
</dbReference>
<protein>
    <recommendedName>
        <fullName evidence="2">Globin domain-containing protein</fullName>
    </recommendedName>
</protein>
<evidence type="ECO:0000313" key="4">
    <source>
        <dbReference type="Proteomes" id="UP000007798"/>
    </source>
</evidence>
<dbReference type="HOGENOM" id="CLU_1284515_0_0_1"/>
<dbReference type="GO" id="GO:0005344">
    <property type="term" value="F:oxygen carrier activity"/>
    <property type="evidence" value="ECO:0007669"/>
    <property type="project" value="UniProtKB-KW"/>
</dbReference>
<keyword evidence="1" id="KW-0408">Iron</keyword>
<dbReference type="AlphaFoldDB" id="B4MLL1"/>
<accession>B4MLL1</accession>
<dbReference type="STRING" id="7260.B4MLL1"/>
<dbReference type="eggNOG" id="ENOG502TB9X">
    <property type="taxonomic scope" value="Eukaryota"/>
</dbReference>
<dbReference type="KEGG" id="dwi:6638840"/>
<evidence type="ECO:0000256" key="1">
    <source>
        <dbReference type="RuleBase" id="RU000356"/>
    </source>
</evidence>
<gene>
    <name evidence="3" type="primary">Dwil\GK17234</name>
    <name evidence="3" type="ORF">Dwil_GK17234</name>
</gene>
<proteinExistence type="inferred from homology"/>